<gene>
    <name evidence="1" type="ORF">L9G74_13320</name>
</gene>
<dbReference type="RefSeq" id="WP_238896902.1">
    <property type="nucleotide sequence ID" value="NZ_JAKOGG010000009.1"/>
</dbReference>
<dbReference type="PANTHER" id="PTHR40705:SF2">
    <property type="entry name" value="DUF1743 DOMAIN-CONTAINING PROTEIN"/>
    <property type="match status" value="1"/>
</dbReference>
<sequence length="246" mass="26025">MTDWLIAIDDTDDIGTKGTGEIASEIGELLQAADSAGRVSFVTRHQLYVHESIPYTSHNSAMCFSYSGSLSLAQIRQMAIAHLQQECAPAADPGLAVVDLALLTDRAALQQFGVQAKQQVLTKAQAYQLAEQLHVSLSEHGGTGQGVIGALAGLGLRLGGNDGRVKGQFQLGQADAEPQAYSVAEVLQQTGLDGVLTDQGEWLADDATLWLAGKVKAVFTQGRFALLVSAGASGWQNASKQQLKDY</sequence>
<dbReference type="Gene3D" id="3.30.70.2200">
    <property type="match status" value="1"/>
</dbReference>
<accession>A0ABT2FM66</accession>
<keyword evidence="1" id="KW-0238">DNA-binding</keyword>
<organism evidence="1 2">
    <name type="scientific">Shewanella electrica</name>
    <dbReference type="NCBI Taxonomy" id="515560"/>
    <lineage>
        <taxon>Bacteria</taxon>
        <taxon>Pseudomonadati</taxon>
        <taxon>Pseudomonadota</taxon>
        <taxon>Gammaproteobacteria</taxon>
        <taxon>Alteromonadales</taxon>
        <taxon>Shewanellaceae</taxon>
        <taxon>Shewanella</taxon>
    </lineage>
</organism>
<name>A0ABT2FM66_9GAMM</name>
<reference evidence="2" key="2">
    <citation type="submission" date="2023-07" db="EMBL/GenBank/DDBJ databases">
        <title>Shewanella mangrovi sp. nov., an acetaldehyde- degrading bacterium isolated from mangrove sediment.</title>
        <authorList>
            <person name="Liu Y."/>
        </authorList>
    </citation>
    <scope>NUCLEOTIDE SEQUENCE [LARGE SCALE GENOMIC DNA]</scope>
    <source>
        <strain evidence="2">C32</strain>
    </source>
</reference>
<proteinExistence type="predicted"/>
<protein>
    <submittedName>
        <fullName evidence="1">DNA-binding protein</fullName>
    </submittedName>
</protein>
<evidence type="ECO:0000313" key="2">
    <source>
        <dbReference type="Proteomes" id="UP001201549"/>
    </source>
</evidence>
<dbReference type="PANTHER" id="PTHR40705">
    <property type="entry name" value="TRNA(ILE2) 2-AGMATINYLCYTIDINE SYNTHETASE TIAS"/>
    <property type="match status" value="1"/>
</dbReference>
<keyword evidence="2" id="KW-1185">Reference proteome</keyword>
<reference evidence="1 2" key="1">
    <citation type="submission" date="2022-02" db="EMBL/GenBank/DDBJ databases">
        <authorList>
            <person name="Zhuang L."/>
        </authorList>
    </citation>
    <scope>NUCLEOTIDE SEQUENCE [LARGE SCALE GENOMIC DNA]</scope>
    <source>
        <strain evidence="1 2">C32</strain>
    </source>
</reference>
<dbReference type="Proteomes" id="UP001201549">
    <property type="component" value="Unassembled WGS sequence"/>
</dbReference>
<comment type="caution">
    <text evidence="1">The sequence shown here is derived from an EMBL/GenBank/DDBJ whole genome shotgun (WGS) entry which is preliminary data.</text>
</comment>
<dbReference type="EMBL" id="JAKOGG010000009">
    <property type="protein sequence ID" value="MCS4557425.1"/>
    <property type="molecule type" value="Genomic_DNA"/>
</dbReference>
<dbReference type="GO" id="GO:0003677">
    <property type="term" value="F:DNA binding"/>
    <property type="evidence" value="ECO:0007669"/>
    <property type="project" value="UniProtKB-KW"/>
</dbReference>
<evidence type="ECO:0000313" key="1">
    <source>
        <dbReference type="EMBL" id="MCS4557425.1"/>
    </source>
</evidence>